<dbReference type="SUPFAM" id="SSF55874">
    <property type="entry name" value="ATPase domain of HSP90 chaperone/DNA topoisomerase II/histidine kinase"/>
    <property type="match status" value="1"/>
</dbReference>
<dbReference type="Proteomes" id="UP001157353">
    <property type="component" value="Unassembled WGS sequence"/>
</dbReference>
<dbReference type="PROSITE" id="PS50110">
    <property type="entry name" value="RESPONSE_REGULATORY"/>
    <property type="match status" value="1"/>
</dbReference>
<evidence type="ECO:0000259" key="7">
    <source>
        <dbReference type="PROSITE" id="PS50109"/>
    </source>
</evidence>
<dbReference type="Pfam" id="PF00512">
    <property type="entry name" value="HisKA"/>
    <property type="match status" value="1"/>
</dbReference>
<keyword evidence="6" id="KW-1133">Transmembrane helix</keyword>
<name>A0ABQ6E5A5_9GAMM</name>
<evidence type="ECO:0000256" key="3">
    <source>
        <dbReference type="ARBA" id="ARBA00022553"/>
    </source>
</evidence>
<dbReference type="CDD" id="cd00082">
    <property type="entry name" value="HisKA"/>
    <property type="match status" value="1"/>
</dbReference>
<comment type="catalytic activity">
    <reaction evidence="1">
        <text>ATP + protein L-histidine = ADP + protein N-phospho-L-histidine.</text>
        <dbReference type="EC" id="2.7.13.3"/>
    </reaction>
</comment>
<dbReference type="SMART" id="SM00448">
    <property type="entry name" value="REC"/>
    <property type="match status" value="1"/>
</dbReference>
<dbReference type="InterPro" id="IPR004358">
    <property type="entry name" value="Sig_transdc_His_kin-like_C"/>
</dbReference>
<keyword evidence="6" id="KW-0472">Membrane</keyword>
<dbReference type="Pfam" id="PF00072">
    <property type="entry name" value="Response_reg"/>
    <property type="match status" value="1"/>
</dbReference>
<dbReference type="Pfam" id="PF02518">
    <property type="entry name" value="HATPase_c"/>
    <property type="match status" value="1"/>
</dbReference>
<dbReference type="InterPro" id="IPR011006">
    <property type="entry name" value="CheY-like_superfamily"/>
</dbReference>
<dbReference type="SUPFAM" id="SSF47384">
    <property type="entry name" value="Homodimeric domain of signal transducing histidine kinase"/>
    <property type="match status" value="1"/>
</dbReference>
<feature type="domain" description="Response regulatory" evidence="8">
    <location>
        <begin position="747"/>
        <end position="867"/>
    </location>
</feature>
<proteinExistence type="predicted"/>
<feature type="domain" description="Histidine kinase" evidence="7">
    <location>
        <begin position="373"/>
        <end position="593"/>
    </location>
</feature>
<dbReference type="EC" id="2.7.13.3" evidence="2"/>
<dbReference type="SUPFAM" id="SSF52172">
    <property type="entry name" value="CheY-like"/>
    <property type="match status" value="1"/>
</dbReference>
<evidence type="ECO:0000256" key="4">
    <source>
        <dbReference type="ARBA" id="ARBA00023012"/>
    </source>
</evidence>
<evidence type="ECO:0000313" key="9">
    <source>
        <dbReference type="EMBL" id="GLS92383.1"/>
    </source>
</evidence>
<evidence type="ECO:0000259" key="8">
    <source>
        <dbReference type="PROSITE" id="PS50110"/>
    </source>
</evidence>
<sequence length="874" mass="98451">MDLLNKDIANLSSIETNLSVGNRVMTNLLIVDKLRLNILMQQNSHDNLGLLKKAEVNGERVIELSNSLVAKHQELTKNIALQSFTSNFNDMNDALNDVSSFDASDIEEWSAWVIEDIVFELFNSLEKLNVYTSIDDVNQKMNVINQLRWIMYYALQENWLIDVMLEKQSFELLEELRTISVKEEIFIGRFLSLNANKEQVDLLLNTFQKEGFQKSLLYKENAIARNFAFFAQIDKSDIESVLNARLALMMEMSQSIISTTIEEIKVSSEHVTQRIYLLMTLIVLVILFIIFLSFNLIQRIFSYLKSTLIQLETIESNNDYTILISEAGNDEFSHFSSKLNKLIAERKINVDKMIQSKEEAERANKAKSYFLANMSHEIRTPLNGILGMYQILEATELSHSQKNHLETINQSSKTLLMLINDILDISKIESGKLTISTTNTNFREALYETISMVSSKAVEKKLKLSLDVDANLPEELMLDEHRLRQIMMNILSNALKFTMQGFVKVIVSGVQNEQRCILSIQVKDTGIGIAESSQETIFQPFVQEDGSITREFGGTGLGLAISSQLVNLMGGSIRCDSVKGQGSTFSFDLDIPLMTQPQGIQPTLSEAAPTQVKQQVIIIDALGHKATLLNRELTYLGVDVLQTVVSVEAIPEKLNPSTILLYCQSEASSTQSELKILLSDFTVNPIVLAQETDDDGFDFRDQIDGQLMIPLLGKRCLKILNQAVENKIKTSISHDSASIIKTTKNLPVLLVEDNLVNQKVASFFLKSFGYDFEIAENGLEAVNAIKRGGIFSTVLMDCMMPIMDGFTATKEIRLYEEQQGLNKVPIIALTASIFDEDIKQCYIAGMDDYLAKPIDKALFQDKMNTYTNKDNIAH</sequence>
<dbReference type="PANTHER" id="PTHR45339:SF1">
    <property type="entry name" value="HYBRID SIGNAL TRANSDUCTION HISTIDINE KINASE J"/>
    <property type="match status" value="1"/>
</dbReference>
<dbReference type="PANTHER" id="PTHR45339">
    <property type="entry name" value="HYBRID SIGNAL TRANSDUCTION HISTIDINE KINASE J"/>
    <property type="match status" value="1"/>
</dbReference>
<keyword evidence="6" id="KW-0812">Transmembrane</keyword>
<feature type="transmembrane region" description="Helical" evidence="6">
    <location>
        <begin position="275"/>
        <end position="297"/>
    </location>
</feature>
<dbReference type="PROSITE" id="PS50109">
    <property type="entry name" value="HIS_KIN"/>
    <property type="match status" value="1"/>
</dbReference>
<dbReference type="Gene3D" id="3.30.565.10">
    <property type="entry name" value="Histidine kinase-like ATPase, C-terminal domain"/>
    <property type="match status" value="1"/>
</dbReference>
<keyword evidence="3 5" id="KW-0597">Phosphoprotein</keyword>
<dbReference type="SMART" id="SM00388">
    <property type="entry name" value="HisKA"/>
    <property type="match status" value="1"/>
</dbReference>
<dbReference type="Gene3D" id="1.10.287.130">
    <property type="match status" value="1"/>
</dbReference>
<comment type="caution">
    <text evidence="9">The sequence shown here is derived from an EMBL/GenBank/DDBJ whole genome shotgun (WGS) entry which is preliminary data.</text>
</comment>
<dbReference type="InterPro" id="IPR036890">
    <property type="entry name" value="HATPase_C_sf"/>
</dbReference>
<dbReference type="CDD" id="cd16922">
    <property type="entry name" value="HATPase_EvgS-ArcB-TorS-like"/>
    <property type="match status" value="1"/>
</dbReference>
<dbReference type="EMBL" id="BSPQ01000021">
    <property type="protein sequence ID" value="GLS92383.1"/>
    <property type="molecule type" value="Genomic_DNA"/>
</dbReference>
<dbReference type="InterPro" id="IPR001789">
    <property type="entry name" value="Sig_transdc_resp-reg_receiver"/>
</dbReference>
<gene>
    <name evidence="9" type="ORF">GCM10007916_34540</name>
</gene>
<organism evidence="9 10">
    <name type="scientific">Psychromonas marina</name>
    <dbReference type="NCBI Taxonomy" id="88364"/>
    <lineage>
        <taxon>Bacteria</taxon>
        <taxon>Pseudomonadati</taxon>
        <taxon>Pseudomonadota</taxon>
        <taxon>Gammaproteobacteria</taxon>
        <taxon>Alteromonadales</taxon>
        <taxon>Psychromonadaceae</taxon>
        <taxon>Psychromonas</taxon>
    </lineage>
</organism>
<evidence type="ECO:0000256" key="6">
    <source>
        <dbReference type="SAM" id="Phobius"/>
    </source>
</evidence>
<dbReference type="PRINTS" id="PR00344">
    <property type="entry name" value="BCTRLSENSOR"/>
</dbReference>
<dbReference type="CDD" id="cd17546">
    <property type="entry name" value="REC_hyHK_CKI1_RcsC-like"/>
    <property type="match status" value="1"/>
</dbReference>
<evidence type="ECO:0000256" key="5">
    <source>
        <dbReference type="PROSITE-ProRule" id="PRU00169"/>
    </source>
</evidence>
<dbReference type="InterPro" id="IPR003661">
    <property type="entry name" value="HisK_dim/P_dom"/>
</dbReference>
<dbReference type="InterPro" id="IPR036097">
    <property type="entry name" value="HisK_dim/P_sf"/>
</dbReference>
<keyword evidence="4" id="KW-0902">Two-component regulatory system</keyword>
<evidence type="ECO:0000313" key="10">
    <source>
        <dbReference type="Proteomes" id="UP001157353"/>
    </source>
</evidence>
<accession>A0ABQ6E5A5</accession>
<reference evidence="10" key="1">
    <citation type="journal article" date="2019" name="Int. J. Syst. Evol. Microbiol.">
        <title>The Global Catalogue of Microorganisms (GCM) 10K type strain sequencing project: providing services to taxonomists for standard genome sequencing and annotation.</title>
        <authorList>
            <consortium name="The Broad Institute Genomics Platform"/>
            <consortium name="The Broad Institute Genome Sequencing Center for Infectious Disease"/>
            <person name="Wu L."/>
            <person name="Ma J."/>
        </authorList>
    </citation>
    <scope>NUCLEOTIDE SEQUENCE [LARGE SCALE GENOMIC DNA]</scope>
    <source>
        <strain evidence="10">NBRC 103166</strain>
    </source>
</reference>
<dbReference type="Gene3D" id="3.40.50.2300">
    <property type="match status" value="1"/>
</dbReference>
<dbReference type="InterPro" id="IPR005467">
    <property type="entry name" value="His_kinase_dom"/>
</dbReference>
<feature type="modified residue" description="4-aspartylphosphate" evidence="5">
    <location>
        <position position="797"/>
    </location>
</feature>
<keyword evidence="10" id="KW-1185">Reference proteome</keyword>
<evidence type="ECO:0000256" key="2">
    <source>
        <dbReference type="ARBA" id="ARBA00012438"/>
    </source>
</evidence>
<dbReference type="InterPro" id="IPR003594">
    <property type="entry name" value="HATPase_dom"/>
</dbReference>
<protein>
    <recommendedName>
        <fullName evidence="2">histidine kinase</fullName>
        <ecNumber evidence="2">2.7.13.3</ecNumber>
    </recommendedName>
</protein>
<evidence type="ECO:0000256" key="1">
    <source>
        <dbReference type="ARBA" id="ARBA00000085"/>
    </source>
</evidence>
<dbReference type="SMART" id="SM00387">
    <property type="entry name" value="HATPase_c"/>
    <property type="match status" value="1"/>
</dbReference>